<feature type="compositionally biased region" description="Basic and acidic residues" evidence="1">
    <location>
        <begin position="33"/>
        <end position="42"/>
    </location>
</feature>
<reference evidence="2 3" key="1">
    <citation type="submission" date="2022-12" db="EMBL/GenBank/DDBJ databases">
        <title>Hymenobacter canadensis sp. nov. isolated from lake water of the Cambridge Bay, Canada.</title>
        <authorList>
            <person name="Kim W.H."/>
            <person name="Lee Y.M."/>
        </authorList>
    </citation>
    <scope>NUCLEOTIDE SEQUENCE [LARGE SCALE GENOMIC DNA]</scope>
    <source>
        <strain evidence="2 3">PAMC 29467</strain>
    </source>
</reference>
<evidence type="ECO:0000313" key="3">
    <source>
        <dbReference type="Proteomes" id="UP001211005"/>
    </source>
</evidence>
<dbReference type="RefSeq" id="WP_269560796.1">
    <property type="nucleotide sequence ID" value="NZ_CP114767.1"/>
</dbReference>
<gene>
    <name evidence="2" type="ORF">O3303_04110</name>
</gene>
<name>A0ABY7LS10_9BACT</name>
<keyword evidence="3" id="KW-1185">Reference proteome</keyword>
<dbReference type="Proteomes" id="UP001211005">
    <property type="component" value="Chromosome"/>
</dbReference>
<feature type="region of interest" description="Disordered" evidence="1">
    <location>
        <begin position="1"/>
        <end position="138"/>
    </location>
</feature>
<proteinExistence type="predicted"/>
<feature type="compositionally biased region" description="Polar residues" evidence="1">
    <location>
        <begin position="54"/>
        <end position="76"/>
    </location>
</feature>
<dbReference type="EMBL" id="CP114767">
    <property type="protein sequence ID" value="WBA42746.1"/>
    <property type="molecule type" value="Genomic_DNA"/>
</dbReference>
<sequence length="138" mass="14761">MALDSLFGSGDDVNKNDQENKDITDNSGTAHNEQLEKEKDFKSLLSNGKEANDPSAQRNTGANGYTQRSDQKNQLDNLHIGGSETEPQGGNDHQNAGEQAQGPGFEAEGSYDMGNAVRSREQKFGDDAPSGPAKPAHD</sequence>
<feature type="compositionally biased region" description="Basic and acidic residues" evidence="1">
    <location>
        <begin position="12"/>
        <end position="24"/>
    </location>
</feature>
<protein>
    <submittedName>
        <fullName evidence="2">Uncharacterized protein</fullName>
    </submittedName>
</protein>
<accession>A0ABY7LS10</accession>
<feature type="compositionally biased region" description="Polar residues" evidence="1">
    <location>
        <begin position="85"/>
        <end position="98"/>
    </location>
</feature>
<organism evidence="2 3">
    <name type="scientific">Hymenobacter canadensis</name>
    <dbReference type="NCBI Taxonomy" id="2999067"/>
    <lineage>
        <taxon>Bacteria</taxon>
        <taxon>Pseudomonadati</taxon>
        <taxon>Bacteroidota</taxon>
        <taxon>Cytophagia</taxon>
        <taxon>Cytophagales</taxon>
        <taxon>Hymenobacteraceae</taxon>
        <taxon>Hymenobacter</taxon>
    </lineage>
</organism>
<evidence type="ECO:0000313" key="2">
    <source>
        <dbReference type="EMBL" id="WBA42746.1"/>
    </source>
</evidence>
<evidence type="ECO:0000256" key="1">
    <source>
        <dbReference type="SAM" id="MobiDB-lite"/>
    </source>
</evidence>